<dbReference type="EMBL" id="FUZU01000001">
    <property type="protein sequence ID" value="SKC45873.1"/>
    <property type="molecule type" value="Genomic_DNA"/>
</dbReference>
<evidence type="ECO:0000313" key="2">
    <source>
        <dbReference type="EMBL" id="SKC45873.1"/>
    </source>
</evidence>
<feature type="signal peptide" evidence="1">
    <location>
        <begin position="1"/>
        <end position="18"/>
    </location>
</feature>
<dbReference type="OrthoDB" id="5148996at2"/>
<dbReference type="InterPro" id="IPR022118">
    <property type="entry name" value="Peptidase_C70_AvrRpt2"/>
</dbReference>
<proteinExistence type="predicted"/>
<dbReference type="Proteomes" id="UP000190961">
    <property type="component" value="Unassembled WGS sequence"/>
</dbReference>
<protein>
    <submittedName>
        <fullName evidence="2">Peptidase_C39 like family protein</fullName>
    </submittedName>
</protein>
<keyword evidence="3" id="KW-1185">Reference proteome</keyword>
<dbReference type="Pfam" id="PF12385">
    <property type="entry name" value="Peptidase_C70"/>
    <property type="match status" value="1"/>
</dbReference>
<evidence type="ECO:0000313" key="3">
    <source>
        <dbReference type="Proteomes" id="UP000190961"/>
    </source>
</evidence>
<accession>A0A1T5J3R4</accession>
<organism evidence="2 3">
    <name type="scientific">Ohtaekwangia koreensis</name>
    <dbReference type="NCBI Taxonomy" id="688867"/>
    <lineage>
        <taxon>Bacteria</taxon>
        <taxon>Pseudomonadati</taxon>
        <taxon>Bacteroidota</taxon>
        <taxon>Cytophagia</taxon>
        <taxon>Cytophagales</taxon>
        <taxon>Fulvivirgaceae</taxon>
        <taxon>Ohtaekwangia</taxon>
    </lineage>
</organism>
<feature type="chain" id="PRO_5013273284" evidence="1">
    <location>
        <begin position="19"/>
        <end position="214"/>
    </location>
</feature>
<dbReference type="AlphaFoldDB" id="A0A1T5J3R4"/>
<evidence type="ECO:0000256" key="1">
    <source>
        <dbReference type="SAM" id="SignalP"/>
    </source>
</evidence>
<name>A0A1T5J3R4_9BACT</name>
<dbReference type="RefSeq" id="WP_079685315.1">
    <property type="nucleotide sequence ID" value="NZ_FUZU01000001.1"/>
</dbReference>
<gene>
    <name evidence="2" type="ORF">SAMN05660236_0713</name>
</gene>
<sequence length="214" mass="23946">MKNLILLVCIFACHLAQGQNVQFSKTSYHINEKVEIADVTDVAIDNNTTTSSSLFKTLTFTIQKQAALNLCWAAVASSVSKFYDPSSTFTQCKLANQAFKRDDCCTDLTKCDAPFSLDEPLKYTGNFVSMHGGAPSFDLIKQQITNGRLVCVRIEWRSGDGHFVVIHGFHDNGTIDVQDPWPERNPGTITLLELELFYKDLGAITDYYLTKPQF</sequence>
<keyword evidence="1" id="KW-0732">Signal</keyword>
<dbReference type="STRING" id="688867.SAMN05660236_0713"/>
<reference evidence="2 3" key="1">
    <citation type="submission" date="2017-02" db="EMBL/GenBank/DDBJ databases">
        <authorList>
            <person name="Peterson S.W."/>
        </authorList>
    </citation>
    <scope>NUCLEOTIDE SEQUENCE [LARGE SCALE GENOMIC DNA]</scope>
    <source>
        <strain evidence="2 3">DSM 25262</strain>
    </source>
</reference>